<evidence type="ECO:0000259" key="4">
    <source>
        <dbReference type="Pfam" id="PF00294"/>
    </source>
</evidence>
<evidence type="ECO:0000313" key="5">
    <source>
        <dbReference type="EMBL" id="RBO99851.1"/>
    </source>
</evidence>
<dbReference type="RefSeq" id="WP_113868006.1">
    <property type="nucleotide sequence ID" value="NZ_BAABQN010000004.1"/>
</dbReference>
<evidence type="ECO:0000313" key="6">
    <source>
        <dbReference type="Proteomes" id="UP000252254"/>
    </source>
</evidence>
<evidence type="ECO:0000256" key="3">
    <source>
        <dbReference type="ARBA" id="ARBA00022777"/>
    </source>
</evidence>
<keyword evidence="2" id="KW-0808">Transferase</keyword>
<feature type="domain" description="Carbohydrate kinase PfkB" evidence="4">
    <location>
        <begin position="1"/>
        <end position="301"/>
    </location>
</feature>
<dbReference type="EMBL" id="QNRI01000003">
    <property type="protein sequence ID" value="RBO99851.1"/>
    <property type="molecule type" value="Genomic_DNA"/>
</dbReference>
<dbReference type="PANTHER" id="PTHR43320">
    <property type="entry name" value="SUGAR KINASE"/>
    <property type="match status" value="1"/>
</dbReference>
<dbReference type="GO" id="GO:0016301">
    <property type="term" value="F:kinase activity"/>
    <property type="evidence" value="ECO:0007669"/>
    <property type="project" value="UniProtKB-KW"/>
</dbReference>
<gene>
    <name evidence="5" type="ORF">DES48_103178</name>
</gene>
<dbReference type="AlphaFoldDB" id="A0A366EBV0"/>
<dbReference type="CDD" id="cd01166">
    <property type="entry name" value="KdgK"/>
    <property type="match status" value="1"/>
</dbReference>
<dbReference type="PANTHER" id="PTHR43320:SF2">
    <property type="entry name" value="2-DEHYDRO-3-DEOXYGLUCONOKINASE_2-DEHYDRO-3-DEOXYGALACTONOKINASE"/>
    <property type="match status" value="1"/>
</dbReference>
<organism evidence="5 6">
    <name type="scientific">Paraliobacillus ryukyuensis</name>
    <dbReference type="NCBI Taxonomy" id="200904"/>
    <lineage>
        <taxon>Bacteria</taxon>
        <taxon>Bacillati</taxon>
        <taxon>Bacillota</taxon>
        <taxon>Bacilli</taxon>
        <taxon>Bacillales</taxon>
        <taxon>Bacillaceae</taxon>
        <taxon>Paraliobacillus</taxon>
    </lineage>
</organism>
<accession>A0A366EBV0</accession>
<dbReference type="InterPro" id="IPR011611">
    <property type="entry name" value="PfkB_dom"/>
</dbReference>
<evidence type="ECO:0000256" key="2">
    <source>
        <dbReference type="ARBA" id="ARBA00022679"/>
    </source>
</evidence>
<evidence type="ECO:0000256" key="1">
    <source>
        <dbReference type="ARBA" id="ARBA00010688"/>
    </source>
</evidence>
<dbReference type="OrthoDB" id="9813569at2"/>
<dbReference type="Gene3D" id="3.40.1190.20">
    <property type="match status" value="1"/>
</dbReference>
<dbReference type="SUPFAM" id="SSF53613">
    <property type="entry name" value="Ribokinase-like"/>
    <property type="match status" value="1"/>
</dbReference>
<dbReference type="InterPro" id="IPR052700">
    <property type="entry name" value="Carb_kinase_PfkB-like"/>
</dbReference>
<keyword evidence="3 5" id="KW-0418">Kinase</keyword>
<sequence length="326" mass="36661">MKKIVTIGEVLLRLSTEQGKRFSQSTALDIHLGGAEYNVAVNMAKFGYEATLASVVPQNPIGNMVIENLNKYKVKTDFVETNGERLGTYYLESGSAMKAPCVVYDRKYSSFATSDNDWDLHSLFKDVSLLHISGITIALSDKWLESIIEIILYAKDMGVKISFDMNYRAKLWDIDKAKNGYQKILPLIDYCSASQLDAVTFFGVEKSVKDYYFEMNRNYPNIELFYATSRTVFSASHHKLQGNLWKDGSLYTSRLFDIYPIVDRVGAGDAFTSGILHGILSSNSLRYTVEFATSNAVLKHSIKGDINLYGLEEVENFLNDGSLIVR</sequence>
<comment type="similarity">
    <text evidence="1">Belongs to the carbohydrate kinase PfkB family.</text>
</comment>
<name>A0A366EBV0_9BACI</name>
<comment type="caution">
    <text evidence="5">The sequence shown here is derived from an EMBL/GenBank/DDBJ whole genome shotgun (WGS) entry which is preliminary data.</text>
</comment>
<proteinExistence type="inferred from homology"/>
<keyword evidence="6" id="KW-1185">Reference proteome</keyword>
<dbReference type="Pfam" id="PF00294">
    <property type="entry name" value="PfkB"/>
    <property type="match status" value="1"/>
</dbReference>
<dbReference type="InterPro" id="IPR029056">
    <property type="entry name" value="Ribokinase-like"/>
</dbReference>
<protein>
    <submittedName>
        <fullName evidence="5">2-dehydro-3-deoxygluconokinase</fullName>
    </submittedName>
</protein>
<dbReference type="Proteomes" id="UP000252254">
    <property type="component" value="Unassembled WGS sequence"/>
</dbReference>
<reference evidence="5 6" key="1">
    <citation type="submission" date="2018-06" db="EMBL/GenBank/DDBJ databases">
        <title>Genomic Encyclopedia of Type Strains, Phase IV (KMG-IV): sequencing the most valuable type-strain genomes for metagenomic binning, comparative biology and taxonomic classification.</title>
        <authorList>
            <person name="Goeker M."/>
        </authorList>
    </citation>
    <scope>NUCLEOTIDE SEQUENCE [LARGE SCALE GENOMIC DNA]</scope>
    <source>
        <strain evidence="5 6">DSM 15140</strain>
    </source>
</reference>